<protein>
    <submittedName>
        <fullName evidence="1">Uncharacterized protein</fullName>
    </submittedName>
</protein>
<name>A0A7Y9DWU9_9PSEU</name>
<gene>
    <name evidence="1" type="ORF">BJ983_003066</name>
</gene>
<dbReference type="RefSeq" id="WP_179794566.1">
    <property type="nucleotide sequence ID" value="NZ_BAABHP010000021.1"/>
</dbReference>
<dbReference type="AlphaFoldDB" id="A0A7Y9DWU9"/>
<evidence type="ECO:0000313" key="2">
    <source>
        <dbReference type="Proteomes" id="UP000535890"/>
    </source>
</evidence>
<comment type="caution">
    <text evidence="1">The sequence shown here is derived from an EMBL/GenBank/DDBJ whole genome shotgun (WGS) entry which is preliminary data.</text>
</comment>
<dbReference type="Pfam" id="PF21853">
    <property type="entry name" value="DUF6912"/>
    <property type="match status" value="1"/>
</dbReference>
<reference evidence="1 2" key="1">
    <citation type="submission" date="2020-07" db="EMBL/GenBank/DDBJ databases">
        <title>Sequencing the genomes of 1000 actinobacteria strains.</title>
        <authorList>
            <person name="Klenk H.-P."/>
        </authorList>
    </citation>
    <scope>NUCLEOTIDE SEQUENCE [LARGE SCALE GENOMIC DNA]</scope>
    <source>
        <strain evidence="1 2">DSM 45772</strain>
    </source>
</reference>
<sequence length="172" mass="18148">MRIYIPTTVGGLRRLLADGHVQPLSGTAFALTPGLRESYLAGDEEELEYVAMTEAARASLRLLATELAADPETPARRAVVAADVDDVTLRPDLDAAVVRVAGPIPSGKLAAIHLDLVDAEDAVRRAAAVIDAADLGDEDAELALGDAEDHDLAWYGVQELPFLLELDVPDGG</sequence>
<proteinExistence type="predicted"/>
<dbReference type="Proteomes" id="UP000535890">
    <property type="component" value="Unassembled WGS sequence"/>
</dbReference>
<dbReference type="InterPro" id="IPR054206">
    <property type="entry name" value="DUF6912"/>
</dbReference>
<dbReference type="EMBL" id="JACCBN010000001">
    <property type="protein sequence ID" value="NYD36964.1"/>
    <property type="molecule type" value="Genomic_DNA"/>
</dbReference>
<organism evidence="1 2">
    <name type="scientific">Actinomycetospora corticicola</name>
    <dbReference type="NCBI Taxonomy" id="663602"/>
    <lineage>
        <taxon>Bacteria</taxon>
        <taxon>Bacillati</taxon>
        <taxon>Actinomycetota</taxon>
        <taxon>Actinomycetes</taxon>
        <taxon>Pseudonocardiales</taxon>
        <taxon>Pseudonocardiaceae</taxon>
        <taxon>Actinomycetospora</taxon>
    </lineage>
</organism>
<accession>A0A7Y9DWU9</accession>
<keyword evidence="2" id="KW-1185">Reference proteome</keyword>
<evidence type="ECO:0000313" key="1">
    <source>
        <dbReference type="EMBL" id="NYD36964.1"/>
    </source>
</evidence>